<protein>
    <recommendedName>
        <fullName evidence="2">Heterokaryon incompatibility domain-containing protein</fullName>
    </recommendedName>
</protein>
<evidence type="ECO:0000313" key="3">
    <source>
        <dbReference type="EMBL" id="KAL1870719.1"/>
    </source>
</evidence>
<sequence length="989" mass="110910">MASWHESDCRRPDVVLLDNVPTCMSCGSLFFEDDDDTQQEMGKQKAAANKTSSRLNLDWPSSITFSSPDDVTDPILRNILLSLDRQTEHPDEASQDGGFIQGESTSNTEVEPSVVVEDSQCTAEPSTSNALEQDGVTQKYIKKPDLDTTSGVEIMSAERNAIYPLLGGTDEIRLLELDACDSATQVLHGVLRPTRLSQRPDYIALSYTWADNNGDSTLGENIFLGNAWTPFAITINCAAALRRLRLRGGTRVLWIDAICIDQANIGERSHQVSLMKDIYSRAESVAIFLGGHTGQGVNSPGAKLMQRLTDDRFRAGRAVRKNWGGAFDYHGVSDLFRLPYWSRIWVIQEVLLARRADIMLGNTSISLHEFIENFMKHLPEPIKDLLPLWLYSQGGSRFGDVDAFSDLLKRTSTCKASDERDMVFALFGLVQGASLEGLEADYSKTMTEIHTGLAAYFLIRHGQSGLLKAAASAATTAAKAANYRIQSSMPTPAAQAITYHRLMTTAPSHQALGMTSFQIRNRDAKARPWDPQLASWIPFGKSLPQHETELFEEMSPLTFDAWCESLAATGRRPGPTDYHHLTILHPTSCEATLPGSQSIYKVFGNHGALLVQASPVVHISYMGSALLHGAFSSTTTNIFHGDVCVLAAADAPLKWEICVHSNAPFARDDDWIVEVPGCDTFLHLRPSERASGAYEIASLSSVLLAIDYDQPENSAVNWQDGQGPLSKGLMDPATDYRHWMPLLSCWLHHLLFLRRWDAITQMERTVAPREPSGRESTNYFSSEVLEVYARWLEIKPTPDESSHNVQLGHFDSAVRTVSIYLERWQDLGLWSKICGIVIEVPWRENLEALAEIKADAWHYLTTSDRSNTSRDEARDSSLWEPKLRELFDDLVDRLKDIPLQATEDSLGRLMSMDTCSSLQRSISNIPNSWDVEDIRNNEMVIFKEWMEVKSCWEFMQHSKADCHALRTKFVQLHALKRLYRREHRDFLIC</sequence>
<dbReference type="PANTHER" id="PTHR24148">
    <property type="entry name" value="ANKYRIN REPEAT DOMAIN-CONTAINING PROTEIN 39 HOMOLOG-RELATED"/>
    <property type="match status" value="1"/>
</dbReference>
<evidence type="ECO:0000256" key="1">
    <source>
        <dbReference type="SAM" id="MobiDB-lite"/>
    </source>
</evidence>
<proteinExistence type="predicted"/>
<dbReference type="PANTHER" id="PTHR24148:SF73">
    <property type="entry name" value="HET DOMAIN PROTEIN (AFU_ORTHOLOGUE AFUA_8G01020)"/>
    <property type="match status" value="1"/>
</dbReference>
<dbReference type="InterPro" id="IPR010730">
    <property type="entry name" value="HET"/>
</dbReference>
<feature type="region of interest" description="Disordered" evidence="1">
    <location>
        <begin position="87"/>
        <end position="111"/>
    </location>
</feature>
<name>A0ABR3X4P4_9PEZI</name>
<evidence type="ECO:0000313" key="4">
    <source>
        <dbReference type="Proteomes" id="UP001583177"/>
    </source>
</evidence>
<dbReference type="Proteomes" id="UP001583177">
    <property type="component" value="Unassembled WGS sequence"/>
</dbReference>
<dbReference type="Pfam" id="PF06985">
    <property type="entry name" value="HET"/>
    <property type="match status" value="1"/>
</dbReference>
<dbReference type="InterPro" id="IPR052895">
    <property type="entry name" value="HetReg/Transcr_Mod"/>
</dbReference>
<reference evidence="3 4" key="1">
    <citation type="journal article" date="2024" name="IMA Fungus">
        <title>IMA Genome - F19 : A genome assembly and annotation guide to empower mycologists, including annotated draft genome sequences of Ceratocystis pirilliformis, Diaporthe australafricana, Fusarium ophioides, Paecilomyces lecythidis, and Sporothrix stenoceras.</title>
        <authorList>
            <person name="Aylward J."/>
            <person name="Wilson A.M."/>
            <person name="Visagie C.M."/>
            <person name="Spraker J."/>
            <person name="Barnes I."/>
            <person name="Buitendag C."/>
            <person name="Ceriani C."/>
            <person name="Del Mar Angel L."/>
            <person name="du Plessis D."/>
            <person name="Fuchs T."/>
            <person name="Gasser K."/>
            <person name="Kramer D."/>
            <person name="Li W."/>
            <person name="Munsamy K."/>
            <person name="Piso A."/>
            <person name="Price J.L."/>
            <person name="Sonnekus B."/>
            <person name="Thomas C."/>
            <person name="van der Nest A."/>
            <person name="van Dijk A."/>
            <person name="van Heerden A."/>
            <person name="van Vuuren N."/>
            <person name="Yilmaz N."/>
            <person name="Duong T.A."/>
            <person name="van der Merwe N.A."/>
            <person name="Wingfield M.J."/>
            <person name="Wingfield B.D."/>
        </authorList>
    </citation>
    <scope>NUCLEOTIDE SEQUENCE [LARGE SCALE GENOMIC DNA]</scope>
    <source>
        <strain evidence="3 4">CMW 18300</strain>
    </source>
</reference>
<evidence type="ECO:0000259" key="2">
    <source>
        <dbReference type="Pfam" id="PF06985"/>
    </source>
</evidence>
<dbReference type="EMBL" id="JAWRVE010000036">
    <property type="protein sequence ID" value="KAL1870719.1"/>
    <property type="molecule type" value="Genomic_DNA"/>
</dbReference>
<keyword evidence="4" id="KW-1185">Reference proteome</keyword>
<feature type="domain" description="Heterokaryon incompatibility" evidence="2">
    <location>
        <begin position="202"/>
        <end position="349"/>
    </location>
</feature>
<gene>
    <name evidence="3" type="ORF">Daus18300_005039</name>
</gene>
<comment type="caution">
    <text evidence="3">The sequence shown here is derived from an EMBL/GenBank/DDBJ whole genome shotgun (WGS) entry which is preliminary data.</text>
</comment>
<accession>A0ABR3X4P4</accession>
<organism evidence="3 4">
    <name type="scientific">Diaporthe australafricana</name>
    <dbReference type="NCBI Taxonomy" id="127596"/>
    <lineage>
        <taxon>Eukaryota</taxon>
        <taxon>Fungi</taxon>
        <taxon>Dikarya</taxon>
        <taxon>Ascomycota</taxon>
        <taxon>Pezizomycotina</taxon>
        <taxon>Sordariomycetes</taxon>
        <taxon>Sordariomycetidae</taxon>
        <taxon>Diaporthales</taxon>
        <taxon>Diaporthaceae</taxon>
        <taxon>Diaporthe</taxon>
    </lineage>
</organism>